<dbReference type="AlphaFoldDB" id="H0E4Y7"/>
<evidence type="ECO:0000313" key="5">
    <source>
        <dbReference type="Proteomes" id="UP000005143"/>
    </source>
</evidence>
<comment type="cofactor">
    <cofactor evidence="2">
        <name>a divalent metal cation</name>
        <dbReference type="ChEBI" id="CHEBI:60240"/>
    </cofactor>
</comment>
<dbReference type="Proteomes" id="UP000005143">
    <property type="component" value="Unassembled WGS sequence"/>
</dbReference>
<organism evidence="4 5">
    <name type="scientific">Patulibacter medicamentivorans</name>
    <dbReference type="NCBI Taxonomy" id="1097667"/>
    <lineage>
        <taxon>Bacteria</taxon>
        <taxon>Bacillati</taxon>
        <taxon>Actinomycetota</taxon>
        <taxon>Thermoleophilia</taxon>
        <taxon>Solirubrobacterales</taxon>
        <taxon>Patulibacteraceae</taxon>
        <taxon>Patulibacter</taxon>
    </lineage>
</organism>
<dbReference type="GO" id="GO:0046872">
    <property type="term" value="F:metal ion binding"/>
    <property type="evidence" value="ECO:0007669"/>
    <property type="project" value="UniProtKB-KW"/>
</dbReference>
<dbReference type="GO" id="GO:0016787">
    <property type="term" value="F:hydrolase activity"/>
    <property type="evidence" value="ECO:0007669"/>
    <property type="project" value="UniProtKB-UniRule"/>
</dbReference>
<comment type="caution">
    <text evidence="4">The sequence shown here is derived from an EMBL/GenBank/DDBJ whole genome shotgun (WGS) entry which is preliminary data.</text>
</comment>
<dbReference type="InterPro" id="IPR024654">
    <property type="entry name" value="Calcineurin-like_PHP_lpxH"/>
</dbReference>
<evidence type="ECO:0000256" key="2">
    <source>
        <dbReference type="RuleBase" id="RU362039"/>
    </source>
</evidence>
<sequence>MTTDRPSSSPAPDGAPARDPATLRVAIISDTHFPRRGRSLPDDVLPRLRNADAVVHAGDLCDLQALDELRTLGPPVHVVLGNNDRPLRQLLPETLTLELGGHRIGVVHDGGDRRGRLRRLRRWFPGHDAVIFGHSHVPEHEIDPADGFQVFNPGSLTDRRHRWPVHTFGEALIDADGIRFALFERGA</sequence>
<dbReference type="EMBL" id="AGUD01000127">
    <property type="protein sequence ID" value="EHN11255.1"/>
    <property type="molecule type" value="Genomic_DNA"/>
</dbReference>
<evidence type="ECO:0000256" key="1">
    <source>
        <dbReference type="ARBA" id="ARBA00008950"/>
    </source>
</evidence>
<dbReference type="EC" id="3.1.4.-" evidence="2"/>
<dbReference type="Gene3D" id="3.60.21.10">
    <property type="match status" value="1"/>
</dbReference>
<dbReference type="InterPro" id="IPR029052">
    <property type="entry name" value="Metallo-depent_PP-like"/>
</dbReference>
<dbReference type="InterPro" id="IPR000979">
    <property type="entry name" value="Phosphodiesterase_MJ0936/Vps29"/>
</dbReference>
<name>H0E4Y7_9ACTN</name>
<dbReference type="RefSeq" id="WP_007573774.1">
    <property type="nucleotide sequence ID" value="NZ_AGUD01000127.1"/>
</dbReference>
<dbReference type="NCBIfam" id="TIGR00040">
    <property type="entry name" value="yfcE"/>
    <property type="match status" value="1"/>
</dbReference>
<feature type="domain" description="Calcineurin-like phosphoesterase" evidence="3">
    <location>
        <begin position="24"/>
        <end position="164"/>
    </location>
</feature>
<reference evidence="4 5" key="1">
    <citation type="journal article" date="2013" name="Biodegradation">
        <title>Quantitative proteomic analysis of ibuprofen-degrading Patulibacter sp. strain I11.</title>
        <authorList>
            <person name="Almeida B."/>
            <person name="Kjeldal H."/>
            <person name="Lolas I."/>
            <person name="Knudsen A.D."/>
            <person name="Carvalho G."/>
            <person name="Nielsen K.L."/>
            <person name="Barreto Crespo M.T."/>
            <person name="Stensballe A."/>
            <person name="Nielsen J.L."/>
        </authorList>
    </citation>
    <scope>NUCLEOTIDE SEQUENCE [LARGE SCALE GENOMIC DNA]</scope>
    <source>
        <strain evidence="4 5">I11</strain>
    </source>
</reference>
<dbReference type="PANTHER" id="PTHR11124">
    <property type="entry name" value="VACUOLAR SORTING PROTEIN VPS29"/>
    <property type="match status" value="1"/>
</dbReference>
<dbReference type="Pfam" id="PF12850">
    <property type="entry name" value="Metallophos_2"/>
    <property type="match status" value="1"/>
</dbReference>
<dbReference type="SUPFAM" id="SSF56300">
    <property type="entry name" value="Metallo-dependent phosphatases"/>
    <property type="match status" value="1"/>
</dbReference>
<gene>
    <name evidence="4" type="ORF">PAI11_18720</name>
</gene>
<protein>
    <recommendedName>
        <fullName evidence="2">Phosphoesterase</fullName>
        <ecNumber evidence="2">3.1.4.-</ecNumber>
    </recommendedName>
</protein>
<proteinExistence type="inferred from homology"/>
<keyword evidence="5" id="KW-1185">Reference proteome</keyword>
<comment type="similarity">
    <text evidence="1 2">Belongs to the metallophosphoesterase superfamily. YfcE family.</text>
</comment>
<evidence type="ECO:0000313" key="4">
    <source>
        <dbReference type="EMBL" id="EHN11255.1"/>
    </source>
</evidence>
<accession>H0E4Y7</accession>
<evidence type="ECO:0000259" key="3">
    <source>
        <dbReference type="Pfam" id="PF12850"/>
    </source>
</evidence>
<keyword evidence="2" id="KW-0479">Metal-binding</keyword>